<feature type="transmembrane region" description="Helical" evidence="8">
    <location>
        <begin position="384"/>
        <end position="407"/>
    </location>
</feature>
<reference evidence="10" key="1">
    <citation type="journal article" date="2020" name="New Phytol.">
        <title>Comparative genomics reveals dynamic genome evolution in host specialist ectomycorrhizal fungi.</title>
        <authorList>
            <person name="Lofgren L.A."/>
            <person name="Nguyen N.H."/>
            <person name="Vilgalys R."/>
            <person name="Ruytinx J."/>
            <person name="Liao H.L."/>
            <person name="Branco S."/>
            <person name="Kuo A."/>
            <person name="LaButti K."/>
            <person name="Lipzen A."/>
            <person name="Andreopoulos W."/>
            <person name="Pangilinan J."/>
            <person name="Riley R."/>
            <person name="Hundley H."/>
            <person name="Na H."/>
            <person name="Barry K."/>
            <person name="Grigoriev I.V."/>
            <person name="Stajich J.E."/>
            <person name="Kennedy P.G."/>
        </authorList>
    </citation>
    <scope>NUCLEOTIDE SEQUENCE</scope>
    <source>
        <strain evidence="10">S12</strain>
    </source>
</reference>
<accession>A0A9P7DFI3</accession>
<dbReference type="InterPro" id="IPR050360">
    <property type="entry name" value="MFS_Sugar_Transporters"/>
</dbReference>
<feature type="transmembrane region" description="Helical" evidence="8">
    <location>
        <begin position="455"/>
        <end position="474"/>
    </location>
</feature>
<dbReference type="InterPro" id="IPR036259">
    <property type="entry name" value="MFS_trans_sf"/>
</dbReference>
<feature type="transmembrane region" description="Helical" evidence="8">
    <location>
        <begin position="356"/>
        <end position="377"/>
    </location>
</feature>
<evidence type="ECO:0000313" key="11">
    <source>
        <dbReference type="Proteomes" id="UP000719766"/>
    </source>
</evidence>
<dbReference type="Gene3D" id="1.20.1250.20">
    <property type="entry name" value="MFS general substrate transporter like domains"/>
    <property type="match status" value="1"/>
</dbReference>
<comment type="subcellular location">
    <subcellularLocation>
        <location evidence="1">Membrane</location>
        <topology evidence="1">Multi-pass membrane protein</topology>
    </subcellularLocation>
</comment>
<feature type="transmembrane region" description="Helical" evidence="8">
    <location>
        <begin position="486"/>
        <end position="507"/>
    </location>
</feature>
<dbReference type="PANTHER" id="PTHR48022:SF48">
    <property type="entry name" value="SUGAR TRANSPORTER, PUTATIVE (AFU_ORTHOLOGUE AFUA_3G06730)-RELATED"/>
    <property type="match status" value="1"/>
</dbReference>
<keyword evidence="3" id="KW-0813">Transport</keyword>
<dbReference type="InterPro" id="IPR005828">
    <property type="entry name" value="MFS_sugar_transport-like"/>
</dbReference>
<dbReference type="AlphaFoldDB" id="A0A9P7DFI3"/>
<evidence type="ECO:0000256" key="5">
    <source>
        <dbReference type="ARBA" id="ARBA00022989"/>
    </source>
</evidence>
<keyword evidence="6 8" id="KW-0472">Membrane</keyword>
<comment type="caution">
    <text evidence="10">The sequence shown here is derived from an EMBL/GenBank/DDBJ whole genome shotgun (WGS) entry which is preliminary data.</text>
</comment>
<evidence type="ECO:0000256" key="3">
    <source>
        <dbReference type="ARBA" id="ARBA00022448"/>
    </source>
</evidence>
<dbReference type="PRINTS" id="PR00171">
    <property type="entry name" value="SUGRTRNSPORT"/>
</dbReference>
<dbReference type="PROSITE" id="PS50850">
    <property type="entry name" value="MFS"/>
    <property type="match status" value="1"/>
</dbReference>
<feature type="transmembrane region" description="Helical" evidence="8">
    <location>
        <begin position="413"/>
        <end position="434"/>
    </location>
</feature>
<feature type="transmembrane region" description="Helical" evidence="8">
    <location>
        <begin position="318"/>
        <end position="344"/>
    </location>
</feature>
<sequence>MLQPLHSVSIESKQEDVTVIDLALVGSQGRVGFRGLFENKFLLGVSLFSTLGGFLCGYALEVIPAVLAIESFGAKFPEIYTNATLKIGRKVSIICDAMIFILGSSLQACATSPVHLFAGRVVAGLAVGSLTHVVPMYLAEISCARIRGSLVSLQQLAITFGLLVSYGIVYGTSQIGGTRCAPGIPYTGTLPNGKLVFNPNTDVPPGGCTGQSQASWRAPLSFQILPALCLAIGMLFMPYSPRWLADRGREVEALDTLSRLRRKPAQDCSVRTEFLEIMVEVRFAREVMEAAYPDAGPVMRIIHKYSALMAGWPKSKRLVVGSLIMTFQQSMGVTTLIYLLPTIFSQLGLNPNTTSLLATGAYGIVNMLATLLAIVLVDRVGRRPVLISGAAGCFICIAIIGSIVTIYGKDWPAHVVAAHVTIVFVFLYDAILSYSWTPMAWVITSEIFPLHLRSTGMSLTASGMWSSYFTAGLFTPTMLSPHAGGIGYWSSVAFSLAALLSAIWFIPETKGRTLEEMDPVFRDNATDSQRELKRGISQELGLPDRAFLNAL</sequence>
<keyword evidence="4 8" id="KW-0812">Transmembrane</keyword>
<dbReference type="GeneID" id="64602533"/>
<proteinExistence type="inferred from homology"/>
<evidence type="ECO:0000259" key="9">
    <source>
        <dbReference type="PROSITE" id="PS50850"/>
    </source>
</evidence>
<feature type="transmembrane region" description="Helical" evidence="8">
    <location>
        <begin position="114"/>
        <end position="138"/>
    </location>
</feature>
<evidence type="ECO:0000256" key="7">
    <source>
        <dbReference type="ARBA" id="ARBA00049119"/>
    </source>
</evidence>
<feature type="transmembrane region" description="Helical" evidence="8">
    <location>
        <begin position="41"/>
        <end position="69"/>
    </location>
</feature>
<dbReference type="PANTHER" id="PTHR48022">
    <property type="entry name" value="PLASTIDIC GLUCOSE TRANSPORTER 4"/>
    <property type="match status" value="1"/>
</dbReference>
<dbReference type="GO" id="GO:0016020">
    <property type="term" value="C:membrane"/>
    <property type="evidence" value="ECO:0007669"/>
    <property type="project" value="UniProtKB-SubCell"/>
</dbReference>
<evidence type="ECO:0000256" key="4">
    <source>
        <dbReference type="ARBA" id="ARBA00022692"/>
    </source>
</evidence>
<name>A0A9P7DFI3_9AGAM</name>
<dbReference type="InterPro" id="IPR005829">
    <property type="entry name" value="Sugar_transporter_CS"/>
</dbReference>
<organism evidence="10 11">
    <name type="scientific">Suillus plorans</name>
    <dbReference type="NCBI Taxonomy" id="116603"/>
    <lineage>
        <taxon>Eukaryota</taxon>
        <taxon>Fungi</taxon>
        <taxon>Dikarya</taxon>
        <taxon>Basidiomycota</taxon>
        <taxon>Agaricomycotina</taxon>
        <taxon>Agaricomycetes</taxon>
        <taxon>Agaricomycetidae</taxon>
        <taxon>Boletales</taxon>
        <taxon>Suillineae</taxon>
        <taxon>Suillaceae</taxon>
        <taxon>Suillus</taxon>
    </lineage>
</organism>
<feature type="domain" description="Major facilitator superfamily (MFS) profile" evidence="9">
    <location>
        <begin position="1"/>
        <end position="510"/>
    </location>
</feature>
<dbReference type="InterPro" id="IPR020846">
    <property type="entry name" value="MFS_dom"/>
</dbReference>
<dbReference type="RefSeq" id="XP_041157474.1">
    <property type="nucleotide sequence ID" value="XM_041308769.1"/>
</dbReference>
<dbReference type="GO" id="GO:0005351">
    <property type="term" value="F:carbohydrate:proton symporter activity"/>
    <property type="evidence" value="ECO:0007669"/>
    <property type="project" value="TreeGrafter"/>
</dbReference>
<evidence type="ECO:0000313" key="10">
    <source>
        <dbReference type="EMBL" id="KAG1790512.1"/>
    </source>
</evidence>
<evidence type="ECO:0000256" key="2">
    <source>
        <dbReference type="ARBA" id="ARBA00010992"/>
    </source>
</evidence>
<evidence type="ECO:0000256" key="1">
    <source>
        <dbReference type="ARBA" id="ARBA00004141"/>
    </source>
</evidence>
<dbReference type="PROSITE" id="PS00217">
    <property type="entry name" value="SUGAR_TRANSPORT_2"/>
    <property type="match status" value="1"/>
</dbReference>
<evidence type="ECO:0000256" key="8">
    <source>
        <dbReference type="SAM" id="Phobius"/>
    </source>
</evidence>
<dbReference type="OrthoDB" id="8120565at2759"/>
<dbReference type="Pfam" id="PF00083">
    <property type="entry name" value="Sugar_tr"/>
    <property type="match status" value="1"/>
</dbReference>
<keyword evidence="11" id="KW-1185">Reference proteome</keyword>
<dbReference type="InterPro" id="IPR003663">
    <property type="entry name" value="Sugar/inositol_transpt"/>
</dbReference>
<dbReference type="PROSITE" id="PS00216">
    <property type="entry name" value="SUGAR_TRANSPORT_1"/>
    <property type="match status" value="1"/>
</dbReference>
<keyword evidence="5 8" id="KW-1133">Transmembrane helix</keyword>
<dbReference type="Proteomes" id="UP000719766">
    <property type="component" value="Unassembled WGS sequence"/>
</dbReference>
<dbReference type="SUPFAM" id="SSF103473">
    <property type="entry name" value="MFS general substrate transporter"/>
    <property type="match status" value="1"/>
</dbReference>
<protein>
    <submittedName>
        <fullName evidence="10">General substrate transporter</fullName>
    </submittedName>
</protein>
<feature type="transmembrane region" description="Helical" evidence="8">
    <location>
        <begin position="150"/>
        <end position="169"/>
    </location>
</feature>
<evidence type="ECO:0000256" key="6">
    <source>
        <dbReference type="ARBA" id="ARBA00023136"/>
    </source>
</evidence>
<dbReference type="EMBL" id="JABBWE010000049">
    <property type="protein sequence ID" value="KAG1790512.1"/>
    <property type="molecule type" value="Genomic_DNA"/>
</dbReference>
<feature type="transmembrane region" description="Helical" evidence="8">
    <location>
        <begin position="220"/>
        <end position="239"/>
    </location>
</feature>
<comment type="similarity">
    <text evidence="2">Belongs to the major facilitator superfamily. Sugar transporter (TC 2.A.1.1) family.</text>
</comment>
<gene>
    <name evidence="10" type="ORF">HD556DRAFT_1488631</name>
</gene>
<comment type="catalytic activity">
    <reaction evidence="7">
        <text>myo-inositol(out) + H(+)(out) = myo-inositol(in) + H(+)(in)</text>
        <dbReference type="Rhea" id="RHEA:60364"/>
        <dbReference type="ChEBI" id="CHEBI:15378"/>
        <dbReference type="ChEBI" id="CHEBI:17268"/>
    </reaction>
</comment>